<dbReference type="RefSeq" id="WP_307904299.1">
    <property type="nucleotide sequence ID" value="NZ_AP027059.1"/>
</dbReference>
<keyword evidence="2" id="KW-1185">Reference proteome</keyword>
<dbReference type="SUPFAM" id="SSF53756">
    <property type="entry name" value="UDP-Glycosyltransferase/glycogen phosphorylase"/>
    <property type="match status" value="1"/>
</dbReference>
<evidence type="ECO:0000313" key="1">
    <source>
        <dbReference type="EMBL" id="BDU51408.1"/>
    </source>
</evidence>
<organism evidence="1 2">
    <name type="scientific">Haliovirga abyssi</name>
    <dbReference type="NCBI Taxonomy" id="2996794"/>
    <lineage>
        <taxon>Bacteria</taxon>
        <taxon>Fusobacteriati</taxon>
        <taxon>Fusobacteriota</taxon>
        <taxon>Fusobacteriia</taxon>
        <taxon>Fusobacteriales</taxon>
        <taxon>Haliovirgaceae</taxon>
        <taxon>Haliovirga</taxon>
    </lineage>
</organism>
<dbReference type="Proteomes" id="UP001321582">
    <property type="component" value="Chromosome"/>
</dbReference>
<accession>A0AAU9D9U3</accession>
<protein>
    <recommendedName>
        <fullName evidence="3">Glycosyltransferase</fullName>
    </recommendedName>
</protein>
<sequence length="395" mass="46148">MRILVLSMRIPFPANGGEKITMYNYLKTMNKLGYEIDLICFDDELLGNYKEKIKDIKKQFMNIKNIEIIKVDKIHRIIGSLITLLQLKPMQLGYFSNIFIKRTLNKSIRFENYDKIFVHTIRLTGLLPKEYLKKSIVLYADSIARNYEKSKDYVGNLKKILFTIEFPLIKKYEKELSKNIYKGIFHNTIDVEYLSINNCITIPILKPKLEKFISIDENTKKRFILIGKYSYFPNVRAIEYILENKKGIEESNFSIDIIGGSLDKKYIDEIEKLKNINYLGFVDNCNKEMIDSYGVLCPVNVGAGMQNKILDAFVNGRPAISSEFSAYPYKVFIKEKYNKEMINEIITYKNSSEFIKILNKIISNFELANSYAKKSYELSNLFDLKLLEKEIEAIF</sequence>
<dbReference type="KEGG" id="haby:HLVA_19770"/>
<evidence type="ECO:0000313" key="2">
    <source>
        <dbReference type="Proteomes" id="UP001321582"/>
    </source>
</evidence>
<dbReference type="Gene3D" id="3.40.50.2000">
    <property type="entry name" value="Glycogen Phosphorylase B"/>
    <property type="match status" value="2"/>
</dbReference>
<dbReference type="Pfam" id="PF13692">
    <property type="entry name" value="Glyco_trans_1_4"/>
    <property type="match status" value="1"/>
</dbReference>
<evidence type="ECO:0008006" key="3">
    <source>
        <dbReference type="Google" id="ProtNLM"/>
    </source>
</evidence>
<reference evidence="1 2" key="1">
    <citation type="submission" date="2022-11" db="EMBL/GenBank/DDBJ databases">
        <title>Haliovirga abyssi gen. nov., sp. nov., a mesophilic fermentative bacterium isolated from the Iheya North hydrothermal field and the proposal of Haliovirgaceae fam. nov.</title>
        <authorList>
            <person name="Miyazaki U."/>
            <person name="Tame A."/>
            <person name="Miyazaki J."/>
            <person name="Takai K."/>
            <person name="Sawayama S."/>
            <person name="Kitajima M."/>
            <person name="Okamoto A."/>
            <person name="Nakagawa S."/>
        </authorList>
    </citation>
    <scope>NUCLEOTIDE SEQUENCE [LARGE SCALE GENOMIC DNA]</scope>
    <source>
        <strain evidence="1 2">IC12</strain>
    </source>
</reference>
<gene>
    <name evidence="1" type="ORF">HLVA_19770</name>
</gene>
<dbReference type="EMBL" id="AP027059">
    <property type="protein sequence ID" value="BDU51408.1"/>
    <property type="molecule type" value="Genomic_DNA"/>
</dbReference>
<proteinExistence type="predicted"/>
<name>A0AAU9D9U3_9FUSO</name>
<dbReference type="AlphaFoldDB" id="A0AAU9D9U3"/>